<feature type="transmembrane region" description="Helical" evidence="2">
    <location>
        <begin position="77"/>
        <end position="96"/>
    </location>
</feature>
<name>A0A521BHB2_9BACT</name>
<dbReference type="PROSITE" id="PS50005">
    <property type="entry name" value="TPR"/>
    <property type="match status" value="1"/>
</dbReference>
<feature type="repeat" description="TPR" evidence="1">
    <location>
        <begin position="169"/>
        <end position="202"/>
    </location>
</feature>
<evidence type="ECO:0000313" key="3">
    <source>
        <dbReference type="EMBL" id="SMO46462.1"/>
    </source>
</evidence>
<sequence length="259" mass="29392">MSRDIELEKQIDAYIKGHLNEDQAQELWEKLLQHPEYLELLNTELGVQSLIADPANTSPEQKDHHALIHSLQNSWKWVAAVAAAVVVAIAFNYFSFHEEPSLRELALNEIILSENLASAPTIRSQQHQLTPGDSLLNLGFKAALSGNLSEAVAYYNTIIREYPQQPAAVQAYLNKGIIRFNQQDYKVAIASFNEAIDRAEEHSFTREKAYWYMGNTYIKTDSLEQARTAISEVYSMKGIYRNPAGDLLKELDNQLNRPE</sequence>
<dbReference type="RefSeq" id="WP_142713342.1">
    <property type="nucleotide sequence ID" value="NZ_FXTH01000003.1"/>
</dbReference>
<dbReference type="AlphaFoldDB" id="A0A521BHB2"/>
<dbReference type="OrthoDB" id="1523901at2"/>
<accession>A0A521BHB2</accession>
<evidence type="ECO:0000313" key="4">
    <source>
        <dbReference type="Proteomes" id="UP000317593"/>
    </source>
</evidence>
<dbReference type="EMBL" id="FXTH01000003">
    <property type="protein sequence ID" value="SMO46462.1"/>
    <property type="molecule type" value="Genomic_DNA"/>
</dbReference>
<proteinExistence type="predicted"/>
<dbReference type="Pfam" id="PF13174">
    <property type="entry name" value="TPR_6"/>
    <property type="match status" value="1"/>
</dbReference>
<dbReference type="InterPro" id="IPR011990">
    <property type="entry name" value="TPR-like_helical_dom_sf"/>
</dbReference>
<protein>
    <submittedName>
        <fullName evidence="3">Tetratricopeptide repeat-containing protein</fullName>
    </submittedName>
</protein>
<keyword evidence="2" id="KW-0812">Transmembrane</keyword>
<organism evidence="3 4">
    <name type="scientific">Fodinibius sediminis</name>
    <dbReference type="NCBI Taxonomy" id="1214077"/>
    <lineage>
        <taxon>Bacteria</taxon>
        <taxon>Pseudomonadati</taxon>
        <taxon>Balneolota</taxon>
        <taxon>Balneolia</taxon>
        <taxon>Balneolales</taxon>
        <taxon>Balneolaceae</taxon>
        <taxon>Fodinibius</taxon>
    </lineage>
</organism>
<reference evidence="3 4" key="1">
    <citation type="submission" date="2017-05" db="EMBL/GenBank/DDBJ databases">
        <authorList>
            <person name="Varghese N."/>
            <person name="Submissions S."/>
        </authorList>
    </citation>
    <scope>NUCLEOTIDE SEQUENCE [LARGE SCALE GENOMIC DNA]</scope>
    <source>
        <strain evidence="3 4">DSM 21194</strain>
    </source>
</reference>
<dbReference type="InterPro" id="IPR019734">
    <property type="entry name" value="TPR_rpt"/>
</dbReference>
<dbReference type="SUPFAM" id="SSF48452">
    <property type="entry name" value="TPR-like"/>
    <property type="match status" value="1"/>
</dbReference>
<gene>
    <name evidence="3" type="ORF">SAMN06265218_103113</name>
</gene>
<keyword evidence="2" id="KW-1133">Transmembrane helix</keyword>
<keyword evidence="2" id="KW-0472">Membrane</keyword>
<keyword evidence="1" id="KW-0802">TPR repeat</keyword>
<dbReference type="Gene3D" id="1.25.40.10">
    <property type="entry name" value="Tetratricopeptide repeat domain"/>
    <property type="match status" value="1"/>
</dbReference>
<evidence type="ECO:0000256" key="1">
    <source>
        <dbReference type="PROSITE-ProRule" id="PRU00339"/>
    </source>
</evidence>
<dbReference type="Pfam" id="PF13181">
    <property type="entry name" value="TPR_8"/>
    <property type="match status" value="1"/>
</dbReference>
<dbReference type="SMART" id="SM00028">
    <property type="entry name" value="TPR"/>
    <property type="match status" value="3"/>
</dbReference>
<keyword evidence="4" id="KW-1185">Reference proteome</keyword>
<dbReference type="Proteomes" id="UP000317593">
    <property type="component" value="Unassembled WGS sequence"/>
</dbReference>
<evidence type="ECO:0000256" key="2">
    <source>
        <dbReference type="SAM" id="Phobius"/>
    </source>
</evidence>